<dbReference type="eggNOG" id="COG1413">
    <property type="taxonomic scope" value="Bacteria"/>
</dbReference>
<dbReference type="GO" id="GO:0030089">
    <property type="term" value="C:phycobilisome"/>
    <property type="evidence" value="ECO:0007669"/>
    <property type="project" value="UniProtKB-KW"/>
</dbReference>
<dbReference type="EMBL" id="AP008231">
    <property type="protein sequence ID" value="BAD78499.1"/>
    <property type="molecule type" value="Genomic_DNA"/>
</dbReference>
<dbReference type="Gene3D" id="1.25.10.10">
    <property type="entry name" value="Leucine-rich Repeat Variant"/>
    <property type="match status" value="1"/>
</dbReference>
<keyword evidence="2" id="KW-0605">Phycobilisome</keyword>
<dbReference type="GeneID" id="72430101"/>
<proteinExistence type="predicted"/>
<sequence length="349" mass="38608">MTDAAFAESDGWPSGDFEHCWRQVQQLAKTVDVRVLEAGLQRCQAIPDDWQTQWLLAHLCSLWQHDRIPAVLQALTELCRDGLVKTEIYKAWLAQGSNATDIIQAALADLAERTWLLPALASSQDPALLTQLRDLSSDPDPQWRSQAATALGAARDSSSRLHLQQLCLDPDPQVRRAALEAVRSSELFTVRERLAIFRAGAEDHDSSIVQVAVWGIAAIATPEAWDYLVAIAMQSGRGRTEALAALADARTTEALTRLSRLTTTAWTTADWQACLRSLGQHPHKRAATLLLLRWLPNCPRPADCLYSLKQLDDRSALSQLRSLLNTPADEPLLTAVRTLIKEWEGSPCA</sequence>
<dbReference type="Proteomes" id="UP000001175">
    <property type="component" value="Chromosome"/>
</dbReference>
<dbReference type="KEGG" id="syc:syc0309_c"/>
<dbReference type="AlphaFoldDB" id="A0A0H3K5R8"/>
<evidence type="ECO:0000256" key="1">
    <source>
        <dbReference type="ARBA" id="ARBA00022549"/>
    </source>
</evidence>
<dbReference type="SUPFAM" id="SSF48371">
    <property type="entry name" value="ARM repeat"/>
    <property type="match status" value="1"/>
</dbReference>
<dbReference type="InterPro" id="IPR016024">
    <property type="entry name" value="ARM-type_fold"/>
</dbReference>
<evidence type="ECO:0000313" key="3">
    <source>
        <dbReference type="EMBL" id="BAD78499.1"/>
    </source>
</evidence>
<reference evidence="3 4" key="1">
    <citation type="journal article" date="2007" name="Photosyn. Res.">
        <title>Complete nucleotide sequence of the freshwater unicellular cyanobacterium Synechococcus elongatus PCC 6301 chromosome: gene content and organization.</title>
        <authorList>
            <person name="Sugita C."/>
            <person name="Ogata K."/>
            <person name="Shikata M."/>
            <person name="Jikuya H."/>
            <person name="Takano J."/>
            <person name="Furumichi M."/>
            <person name="Kanehisa M."/>
            <person name="Omata T."/>
            <person name="Sugiura M."/>
            <person name="Sugita M."/>
        </authorList>
    </citation>
    <scope>NUCLEOTIDE SEQUENCE [LARGE SCALE GENOMIC DNA]</scope>
    <source>
        <strain evidence="4">ATCC 27144 / PCC 6301 / SAUG 1402/1</strain>
    </source>
</reference>
<protein>
    <submittedName>
        <fullName evidence="3">Nitrite reductase related protein</fullName>
    </submittedName>
</protein>
<evidence type="ECO:0000256" key="2">
    <source>
        <dbReference type="ARBA" id="ARBA00022738"/>
    </source>
</evidence>
<gene>
    <name evidence="3" type="primary">nirB</name>
    <name evidence="3" type="ordered locus">syc0309_c</name>
</gene>
<dbReference type="Pfam" id="PF13646">
    <property type="entry name" value="HEAT_2"/>
    <property type="match status" value="1"/>
</dbReference>
<evidence type="ECO:0000313" key="4">
    <source>
        <dbReference type="Proteomes" id="UP000001175"/>
    </source>
</evidence>
<organism evidence="3 4">
    <name type="scientific">Synechococcus sp. (strain ATCC 27144 / PCC 6301 / SAUG 1402/1)</name>
    <name type="common">Anacystis nidulans</name>
    <dbReference type="NCBI Taxonomy" id="269084"/>
    <lineage>
        <taxon>Bacteria</taxon>
        <taxon>Bacillati</taxon>
        <taxon>Cyanobacteriota</taxon>
        <taxon>Cyanophyceae</taxon>
        <taxon>Synechococcales</taxon>
        <taxon>Synechococcaceae</taxon>
        <taxon>Synechococcus</taxon>
    </lineage>
</organism>
<dbReference type="RefSeq" id="WP_011242623.1">
    <property type="nucleotide sequence ID" value="NC_006576.1"/>
</dbReference>
<keyword evidence="1" id="KW-0042">Antenna complex</keyword>
<accession>A0A0H3K5R8</accession>
<dbReference type="InterPro" id="IPR011989">
    <property type="entry name" value="ARM-like"/>
</dbReference>
<name>A0A0H3K5R8_SYNP6</name>